<name>A0ACB9EZN0_CICIN</name>
<gene>
    <name evidence="1" type="ORF">L2E82_14028</name>
</gene>
<reference evidence="2" key="1">
    <citation type="journal article" date="2022" name="Mol. Ecol. Resour.">
        <title>The genomes of chicory, endive, great burdock and yacon provide insights into Asteraceae palaeo-polyploidization history and plant inulin production.</title>
        <authorList>
            <person name="Fan W."/>
            <person name="Wang S."/>
            <person name="Wang H."/>
            <person name="Wang A."/>
            <person name="Jiang F."/>
            <person name="Liu H."/>
            <person name="Zhao H."/>
            <person name="Xu D."/>
            <person name="Zhang Y."/>
        </authorList>
    </citation>
    <scope>NUCLEOTIDE SEQUENCE [LARGE SCALE GENOMIC DNA]</scope>
    <source>
        <strain evidence="2">cv. Punajuju</strain>
    </source>
</reference>
<evidence type="ECO:0000313" key="2">
    <source>
        <dbReference type="Proteomes" id="UP001055811"/>
    </source>
</evidence>
<keyword evidence="2" id="KW-1185">Reference proteome</keyword>
<reference evidence="1 2" key="2">
    <citation type="journal article" date="2022" name="Mol. Ecol. Resour.">
        <title>The genomes of chicory, endive, great burdock and yacon provide insights into Asteraceae paleo-polyploidization history and plant inulin production.</title>
        <authorList>
            <person name="Fan W."/>
            <person name="Wang S."/>
            <person name="Wang H."/>
            <person name="Wang A."/>
            <person name="Jiang F."/>
            <person name="Liu H."/>
            <person name="Zhao H."/>
            <person name="Xu D."/>
            <person name="Zhang Y."/>
        </authorList>
    </citation>
    <scope>NUCLEOTIDE SEQUENCE [LARGE SCALE GENOMIC DNA]</scope>
    <source>
        <strain evidence="2">cv. Punajuju</strain>
        <tissue evidence="1">Leaves</tissue>
    </source>
</reference>
<dbReference type="EMBL" id="CM042011">
    <property type="protein sequence ID" value="KAI3764028.1"/>
    <property type="molecule type" value="Genomic_DNA"/>
</dbReference>
<protein>
    <submittedName>
        <fullName evidence="1">Uncharacterized protein</fullName>
    </submittedName>
</protein>
<evidence type="ECO:0000313" key="1">
    <source>
        <dbReference type="EMBL" id="KAI3764028.1"/>
    </source>
</evidence>
<comment type="caution">
    <text evidence="1">The sequence shown here is derived from an EMBL/GenBank/DDBJ whole genome shotgun (WGS) entry which is preliminary data.</text>
</comment>
<dbReference type="Proteomes" id="UP001055811">
    <property type="component" value="Linkage Group LG03"/>
</dbReference>
<organism evidence="1 2">
    <name type="scientific">Cichorium intybus</name>
    <name type="common">Chicory</name>
    <dbReference type="NCBI Taxonomy" id="13427"/>
    <lineage>
        <taxon>Eukaryota</taxon>
        <taxon>Viridiplantae</taxon>
        <taxon>Streptophyta</taxon>
        <taxon>Embryophyta</taxon>
        <taxon>Tracheophyta</taxon>
        <taxon>Spermatophyta</taxon>
        <taxon>Magnoliopsida</taxon>
        <taxon>eudicotyledons</taxon>
        <taxon>Gunneridae</taxon>
        <taxon>Pentapetalae</taxon>
        <taxon>asterids</taxon>
        <taxon>campanulids</taxon>
        <taxon>Asterales</taxon>
        <taxon>Asteraceae</taxon>
        <taxon>Cichorioideae</taxon>
        <taxon>Cichorieae</taxon>
        <taxon>Cichoriinae</taxon>
        <taxon>Cichorium</taxon>
    </lineage>
</organism>
<sequence>MSPEEDGGQTCRVGHRRMGDSPEGGYVTGENRLLLWPVIRAVAGMEVPAVKESTGEYAYLKATTKVRPTLSD</sequence>
<proteinExistence type="predicted"/>
<accession>A0ACB9EZN0</accession>